<dbReference type="Proteomes" id="UP000075578">
    <property type="component" value="Unassembled WGS sequence"/>
</dbReference>
<feature type="coiled-coil region" evidence="1">
    <location>
        <begin position="219"/>
        <end position="281"/>
    </location>
</feature>
<evidence type="ECO:0000313" key="3">
    <source>
        <dbReference type="EMBL" id="KYC46467.1"/>
    </source>
</evidence>
<dbReference type="Gene3D" id="1.20.5.1700">
    <property type="match status" value="1"/>
</dbReference>
<proteinExistence type="predicted"/>
<organism evidence="3 4">
    <name type="scientific">Candidatus Methanofastidiosum methylothiophilum</name>
    <dbReference type="NCBI Taxonomy" id="1705564"/>
    <lineage>
        <taxon>Archaea</taxon>
        <taxon>Methanobacteriati</taxon>
        <taxon>Methanobacteriota</taxon>
        <taxon>Stenosarchaea group</taxon>
        <taxon>Candidatus Methanofastidiosia</taxon>
        <taxon>Candidatus Methanofastidiosales</taxon>
        <taxon>Candidatus Methanofastidiosaceae</taxon>
        <taxon>Candidatus Methanofastidiosum</taxon>
    </lineage>
</organism>
<comment type="caution">
    <text evidence="3">The sequence shown here is derived from an EMBL/GenBank/DDBJ whole genome shotgun (WGS) entry which is preliminary data.</text>
</comment>
<keyword evidence="2" id="KW-0472">Membrane</keyword>
<reference evidence="3 4" key="1">
    <citation type="journal article" date="2016" name="ISME J.">
        <title>Chasing the elusive Euryarchaeota class WSA2: genomes reveal a uniquely fastidious methyl-reducing methanogen.</title>
        <authorList>
            <person name="Nobu M.K."/>
            <person name="Narihiro T."/>
            <person name="Kuroda K."/>
            <person name="Mei R."/>
            <person name="Liu W.T."/>
        </authorList>
    </citation>
    <scope>NUCLEOTIDE SEQUENCE [LARGE SCALE GENOMIC DNA]</scope>
    <source>
        <strain evidence="3">U1lsi0528_Bin089</strain>
    </source>
</reference>
<evidence type="ECO:0000313" key="4">
    <source>
        <dbReference type="Proteomes" id="UP000075578"/>
    </source>
</evidence>
<dbReference type="AlphaFoldDB" id="A0A150INE8"/>
<accession>A0A150INE8</accession>
<protein>
    <submittedName>
        <fullName evidence="3">Uncharacterized protein</fullName>
    </submittedName>
</protein>
<sequence length="338" mass="38511">MNKKVLLLGLMFLFGTLFVNQSQVRGENFVYTFGVSSDTVDLDTFARINILTDANIDKDYTYVTHQVVLSDAPPQITFESNLPKNLISSINLSYRDSNSAWNNVIVTLDSNSTNARFSLDTEGKRGVSDYQFNLIYVINSRNVYNLEPNILHSFDFIISNRLGPDDLATLTITIPEEFKPFNSLGWRLQGNRFFYSTAISDQSDVSAIFYLEEYYGDSIESLKNEVTKLTQENAKLTEKIIEMQTSVESYRVKNEELTTDVKDLKDELKQSNEQRKQSESASTSFRYLSWGLTLSLPGMQFLLNELREKNKISPTQLHLGTVVGTFIVFIALYATLFI</sequence>
<keyword evidence="2" id="KW-0812">Transmembrane</keyword>
<keyword evidence="1" id="KW-0175">Coiled coil</keyword>
<name>A0A150INE8_9EURY</name>
<gene>
    <name evidence="3" type="ORF">AMQ74_01819</name>
</gene>
<evidence type="ECO:0000256" key="2">
    <source>
        <dbReference type="SAM" id="Phobius"/>
    </source>
</evidence>
<evidence type="ECO:0000256" key="1">
    <source>
        <dbReference type="SAM" id="Coils"/>
    </source>
</evidence>
<dbReference type="EMBL" id="LNGD01000206">
    <property type="protein sequence ID" value="KYC46467.1"/>
    <property type="molecule type" value="Genomic_DNA"/>
</dbReference>
<feature type="transmembrane region" description="Helical" evidence="2">
    <location>
        <begin position="315"/>
        <end position="336"/>
    </location>
</feature>
<keyword evidence="2" id="KW-1133">Transmembrane helix</keyword>